<evidence type="ECO:0000259" key="5">
    <source>
        <dbReference type="SMART" id="SM00743"/>
    </source>
</evidence>
<keyword evidence="2" id="KW-0341">Growth regulation</keyword>
<dbReference type="Pfam" id="PF05641">
    <property type="entry name" value="Agenet"/>
    <property type="match status" value="2"/>
</dbReference>
<evidence type="ECO:0000256" key="4">
    <source>
        <dbReference type="SAM" id="MobiDB-lite"/>
    </source>
</evidence>
<evidence type="ECO:0000256" key="1">
    <source>
        <dbReference type="ARBA" id="ARBA00022448"/>
    </source>
</evidence>
<evidence type="ECO:0000256" key="2">
    <source>
        <dbReference type="ARBA" id="ARBA00022604"/>
    </source>
</evidence>
<feature type="region of interest" description="Disordered" evidence="4">
    <location>
        <begin position="345"/>
        <end position="384"/>
    </location>
</feature>
<dbReference type="Gramene" id="KQK94923">
    <property type="protein sequence ID" value="KQK94923"/>
    <property type="gene ID" value="SETIT_027984mg"/>
</dbReference>
<dbReference type="PANTHER" id="PTHR31917">
    <property type="entry name" value="AGENET DOMAIN-CONTAINING PROTEIN-RELATED"/>
    <property type="match status" value="1"/>
</dbReference>
<keyword evidence="1" id="KW-0813">Transport</keyword>
<sequence length="740" mass="81457">MAAGRSPPLTGRRRRRGRGWSAPRKAPPQTQPPRSPSPSAPPLLPPGTDVEVRLDGDGYYGTWYAANVVSFASARGDGLPAEYTVSYADLQDDNGGGALEESFAPTHVRPRPPPPDPESPPPRFLPHDAVEAFHNCGWWSGIVLSASPAAVAVAFPISREVIQFSPSLVRPRRDYVGGGEWIPSRSVITVRPEGEVRVYQAGEKVEVGRVQEVYGYSWFPATVAKVIDDLSYVVEYSNLEEEGGGGAEKATEYLHWQFIRPAVEHSPQESEFWLGPGAAVEAYCDGAWSAALVRKVVGDGEFKVSINGSKARKLVTKVVEFLKPHYSWDDGKHWSIVSAKRQANSRWSSASGKRTRSNNVTFSDDEHCRDPEYSGAKKSRKELQPKVAVLAEDSEHASLSMMGTPLSAVEDSPASIHPPNSSSPLHSKVASKKKKYFDEPHSLHSSLESPSTGQKIGVNEVAGSHRESPLTFESTKSTQQLLDSTEGTINTDEVTYQEPLVLVPLSFESDSNDIDVQGSKLDEGLTSPSSGCQKTRDADALRNKTGTQVPFVKTSHFWSEIDESDVFKEFPQQPHFLPLQQYLPGLREGKALGLMVSFDLFVKSIRKSSIADNEGSFEEAKGILAELKTNGFDVQYFETLLDKAIKVKFEYTKHLEEKSAVEAQKLGAISSLSKNDSLLCEVDQAMAELEEKLEHLRQKGQLIEKAKEDDEEKLSKLSVVESSVQKALDADKQQFQRIFA</sequence>
<name>K3ZN11_SETIT</name>
<dbReference type="eggNOG" id="ENOG502QTQX">
    <property type="taxonomic scope" value="Eukaryota"/>
</dbReference>
<dbReference type="InParanoid" id="K3ZN11"/>
<protein>
    <recommendedName>
        <fullName evidence="5">Agenet domain-containing protein</fullName>
    </recommendedName>
</protein>
<feature type="domain" description="Agenet" evidence="5">
    <location>
        <begin position="42"/>
        <end position="116"/>
    </location>
</feature>
<evidence type="ECO:0000256" key="3">
    <source>
        <dbReference type="SAM" id="Coils"/>
    </source>
</evidence>
<feature type="region of interest" description="Disordered" evidence="4">
    <location>
        <begin position="1"/>
        <end position="52"/>
    </location>
</feature>
<dbReference type="Proteomes" id="UP000004995">
    <property type="component" value="Unassembled WGS sequence"/>
</dbReference>
<dbReference type="InterPro" id="IPR007930">
    <property type="entry name" value="DUF724"/>
</dbReference>
<feature type="compositionally biased region" description="Pro residues" evidence="4">
    <location>
        <begin position="111"/>
        <end position="123"/>
    </location>
</feature>
<accession>K3ZN11</accession>
<dbReference type="EnsemblPlants" id="KQK94923">
    <property type="protein sequence ID" value="KQK94923"/>
    <property type="gene ID" value="SETIT_027984mg"/>
</dbReference>
<dbReference type="SMART" id="SM00743">
    <property type="entry name" value="Agenet"/>
    <property type="match status" value="4"/>
</dbReference>
<dbReference type="OMA" id="SAGFECF"/>
<feature type="compositionally biased region" description="Polar residues" evidence="4">
    <location>
        <begin position="345"/>
        <end position="362"/>
    </location>
</feature>
<evidence type="ECO:0000313" key="6">
    <source>
        <dbReference type="EnsemblPlants" id="KQK94923"/>
    </source>
</evidence>
<dbReference type="EMBL" id="AGNK02005039">
    <property type="status" value="NOT_ANNOTATED_CDS"/>
    <property type="molecule type" value="Genomic_DNA"/>
</dbReference>
<reference evidence="6" key="2">
    <citation type="submission" date="2018-08" db="UniProtKB">
        <authorList>
            <consortium name="EnsemblPlants"/>
        </authorList>
    </citation>
    <scope>IDENTIFICATION</scope>
    <source>
        <strain evidence="6">Yugu1</strain>
    </source>
</reference>
<feature type="compositionally biased region" description="Pro residues" evidence="4">
    <location>
        <begin position="25"/>
        <end position="45"/>
    </location>
</feature>
<feature type="domain" description="Agenet" evidence="5">
    <location>
        <begin position="122"/>
        <end position="177"/>
    </location>
</feature>
<feature type="region of interest" description="Disordered" evidence="4">
    <location>
        <begin position="408"/>
        <end position="454"/>
    </location>
</feature>
<dbReference type="PANTHER" id="PTHR31917:SF74">
    <property type="entry name" value="EXPRESSED PROTEIN"/>
    <property type="match status" value="1"/>
</dbReference>
<dbReference type="Pfam" id="PF05266">
    <property type="entry name" value="DUF724"/>
    <property type="match status" value="1"/>
</dbReference>
<dbReference type="InterPro" id="IPR014002">
    <property type="entry name" value="Agenet_dom_plant"/>
</dbReference>
<feature type="coiled-coil region" evidence="3">
    <location>
        <begin position="675"/>
        <end position="709"/>
    </location>
</feature>
<feature type="region of interest" description="Disordered" evidence="4">
    <location>
        <begin position="90"/>
        <end position="123"/>
    </location>
</feature>
<evidence type="ECO:0000313" key="7">
    <source>
        <dbReference type="Proteomes" id="UP000004995"/>
    </source>
</evidence>
<feature type="domain" description="Agenet" evidence="5">
    <location>
        <begin position="197"/>
        <end position="267"/>
    </location>
</feature>
<proteinExistence type="predicted"/>
<feature type="domain" description="Agenet" evidence="5">
    <location>
        <begin position="272"/>
        <end position="330"/>
    </location>
</feature>
<keyword evidence="7" id="KW-1185">Reference proteome</keyword>
<dbReference type="AlphaFoldDB" id="K3ZN11"/>
<dbReference type="InterPro" id="IPR008395">
    <property type="entry name" value="Agenet-like_dom"/>
</dbReference>
<organism evidence="6 7">
    <name type="scientific">Setaria italica</name>
    <name type="common">Foxtail millet</name>
    <name type="synonym">Panicum italicum</name>
    <dbReference type="NCBI Taxonomy" id="4555"/>
    <lineage>
        <taxon>Eukaryota</taxon>
        <taxon>Viridiplantae</taxon>
        <taxon>Streptophyta</taxon>
        <taxon>Embryophyta</taxon>
        <taxon>Tracheophyta</taxon>
        <taxon>Spermatophyta</taxon>
        <taxon>Magnoliopsida</taxon>
        <taxon>Liliopsida</taxon>
        <taxon>Poales</taxon>
        <taxon>Poaceae</taxon>
        <taxon>PACMAD clade</taxon>
        <taxon>Panicoideae</taxon>
        <taxon>Panicodae</taxon>
        <taxon>Paniceae</taxon>
        <taxon>Cenchrinae</taxon>
        <taxon>Setaria</taxon>
    </lineage>
</organism>
<reference evidence="7" key="1">
    <citation type="journal article" date="2012" name="Nat. Biotechnol.">
        <title>Reference genome sequence of the model plant Setaria.</title>
        <authorList>
            <person name="Bennetzen J.L."/>
            <person name="Schmutz J."/>
            <person name="Wang H."/>
            <person name="Percifield R."/>
            <person name="Hawkins J."/>
            <person name="Pontaroli A.C."/>
            <person name="Estep M."/>
            <person name="Feng L."/>
            <person name="Vaughn J.N."/>
            <person name="Grimwood J."/>
            <person name="Jenkins J."/>
            <person name="Barry K."/>
            <person name="Lindquist E."/>
            <person name="Hellsten U."/>
            <person name="Deshpande S."/>
            <person name="Wang X."/>
            <person name="Wu X."/>
            <person name="Mitros T."/>
            <person name="Triplett J."/>
            <person name="Yang X."/>
            <person name="Ye C.Y."/>
            <person name="Mauro-Herrera M."/>
            <person name="Wang L."/>
            <person name="Li P."/>
            <person name="Sharma M."/>
            <person name="Sharma R."/>
            <person name="Ronald P.C."/>
            <person name="Panaud O."/>
            <person name="Kellogg E.A."/>
            <person name="Brutnell T.P."/>
            <person name="Doust A.N."/>
            <person name="Tuskan G.A."/>
            <person name="Rokhsar D."/>
            <person name="Devos K.M."/>
        </authorList>
    </citation>
    <scope>NUCLEOTIDE SEQUENCE [LARGE SCALE GENOMIC DNA]</scope>
    <source>
        <strain evidence="7">cv. Yugu1</strain>
    </source>
</reference>
<dbReference type="HOGENOM" id="CLU_007138_0_0_1"/>
<keyword evidence="3" id="KW-0175">Coiled coil</keyword>